<evidence type="ECO:0000256" key="8">
    <source>
        <dbReference type="ARBA" id="ARBA00023146"/>
    </source>
</evidence>
<evidence type="ECO:0000256" key="9">
    <source>
        <dbReference type="ARBA" id="ARBA00033323"/>
    </source>
</evidence>
<dbReference type="GO" id="GO:0005524">
    <property type="term" value="F:ATP binding"/>
    <property type="evidence" value="ECO:0007669"/>
    <property type="project" value="UniProtKB-KW"/>
</dbReference>
<comment type="similarity">
    <text evidence="2">Belongs to the class-I aminoacyl-tRNA synthetase family.</text>
</comment>
<evidence type="ECO:0000256" key="3">
    <source>
        <dbReference type="ARBA" id="ARBA00013160"/>
    </source>
</evidence>
<proteinExistence type="inferred from homology"/>
<feature type="region of interest" description="Disordered" evidence="11">
    <location>
        <begin position="29"/>
        <end position="65"/>
    </location>
</feature>
<evidence type="ECO:0000256" key="7">
    <source>
        <dbReference type="ARBA" id="ARBA00022917"/>
    </source>
</evidence>
<dbReference type="PANTHER" id="PTHR46264">
    <property type="entry name" value="TYROSINE-TRNA LIGASE"/>
    <property type="match status" value="1"/>
</dbReference>
<keyword evidence="6" id="KW-0067">ATP-binding</keyword>
<keyword evidence="5" id="KW-0547">Nucleotide-binding</keyword>
<dbReference type="Gene3D" id="3.40.50.620">
    <property type="entry name" value="HUPs"/>
    <property type="match status" value="2"/>
</dbReference>
<evidence type="ECO:0000256" key="10">
    <source>
        <dbReference type="ARBA" id="ARBA00048248"/>
    </source>
</evidence>
<dbReference type="NCBIfam" id="NF006330">
    <property type="entry name" value="PRK08560.1"/>
    <property type="match status" value="1"/>
</dbReference>
<keyword evidence="8" id="KW-0030">Aminoacyl-tRNA synthetase</keyword>
<evidence type="ECO:0000256" key="1">
    <source>
        <dbReference type="ARBA" id="ARBA00002025"/>
    </source>
</evidence>
<organism evidence="12 13">
    <name type="scientific">Triparma columacea</name>
    <dbReference type="NCBI Taxonomy" id="722753"/>
    <lineage>
        <taxon>Eukaryota</taxon>
        <taxon>Sar</taxon>
        <taxon>Stramenopiles</taxon>
        <taxon>Ochrophyta</taxon>
        <taxon>Bolidophyceae</taxon>
        <taxon>Parmales</taxon>
        <taxon>Triparmaceae</taxon>
        <taxon>Triparma</taxon>
    </lineage>
</organism>
<evidence type="ECO:0000313" key="12">
    <source>
        <dbReference type="EMBL" id="GMI34098.1"/>
    </source>
</evidence>
<sequence>MSSLHANLGLSKTGKFTVYAVGGKMPSISPIASVSSKKAQVVLDDKVPKSKKEGSKKESKKKDDVKAPVSIELTPELQAKYDAILSVGEECISEVELKQLLLKKDSFNAYDGFEPSGRMHIAQGVFKAMNVNKITSSNGVFIFWVADWFALMNDKMGGDLDKIKVVGEYLKQVWAASGMDMSENKVIFKWASDEITNNASTYWPKMLDIARRFNITRIKKCCQIMGRLEGNLSAAQVLYPLMQCTDVFFLKADVCQLGVDQRKVNMLAREYCDAAKIKFKPVILSHHMLFGLKAGQEKMSKSDPDSAVFMEDSVEDVTRKIMAAYCPSKPEAVAAKPAETSDDAGKESMHLVEDDLKNPCLDYIQNIVFGPPNSTFSCNGTTYDHFPAVRADFVSGKISEQKLKASLIDALNALLEPVRAHFTNDPVAKDLLAKVQQYKKEKAPLNRQFRRMDASQANIPVGAHVVFAPPPTANPTLQTAVDVIAQLSSGDASSAKVLFLSDWNAKVLSSCDADEKVINAYYSVLTKSLATISPSLMESVLVVKQSELILSDPSNYWISVINVGRAFNLNVLQEGFDDSDAVGNVIGRMMTLADLSSLNAKSVSIQDTAMTSIITEYFKNIPLDAPTLVPLDATSIFLQDGGVATTENSEYFLLDDPKVHGKLKMKKAFCEPGNVDFCPPISVASVLIFTIAKAKLDISRSPDNGGDVSYSTEEAIKEDFKSGALHPGDLKAAVTKTVVELLTKLAAAMKADKEFTQAGKAMKAYIKKTKNKK</sequence>
<dbReference type="SUPFAM" id="SSF52374">
    <property type="entry name" value="Nucleotidylyl transferase"/>
    <property type="match status" value="2"/>
</dbReference>
<evidence type="ECO:0000256" key="6">
    <source>
        <dbReference type="ARBA" id="ARBA00022840"/>
    </source>
</evidence>
<evidence type="ECO:0000256" key="11">
    <source>
        <dbReference type="SAM" id="MobiDB-lite"/>
    </source>
</evidence>
<comment type="catalytic activity">
    <reaction evidence="10">
        <text>tRNA(Tyr) + L-tyrosine + ATP = L-tyrosyl-tRNA(Tyr) + AMP + diphosphate + H(+)</text>
        <dbReference type="Rhea" id="RHEA:10220"/>
        <dbReference type="Rhea" id="RHEA-COMP:9706"/>
        <dbReference type="Rhea" id="RHEA-COMP:9707"/>
        <dbReference type="ChEBI" id="CHEBI:15378"/>
        <dbReference type="ChEBI" id="CHEBI:30616"/>
        <dbReference type="ChEBI" id="CHEBI:33019"/>
        <dbReference type="ChEBI" id="CHEBI:58315"/>
        <dbReference type="ChEBI" id="CHEBI:78442"/>
        <dbReference type="ChEBI" id="CHEBI:78536"/>
        <dbReference type="ChEBI" id="CHEBI:456215"/>
        <dbReference type="EC" id="6.1.1.1"/>
    </reaction>
</comment>
<dbReference type="OrthoDB" id="197206at2759"/>
<accession>A0A9W7L6Q4</accession>
<evidence type="ECO:0000256" key="2">
    <source>
        <dbReference type="ARBA" id="ARBA00005594"/>
    </source>
</evidence>
<evidence type="ECO:0000313" key="13">
    <source>
        <dbReference type="Proteomes" id="UP001165065"/>
    </source>
</evidence>
<dbReference type="Proteomes" id="UP001165065">
    <property type="component" value="Unassembled WGS sequence"/>
</dbReference>
<dbReference type="EMBL" id="BRYA01000038">
    <property type="protein sequence ID" value="GMI34098.1"/>
    <property type="molecule type" value="Genomic_DNA"/>
</dbReference>
<protein>
    <recommendedName>
        <fullName evidence="3">tyrosine--tRNA ligase</fullName>
        <ecNumber evidence="3">6.1.1.1</ecNumber>
    </recommendedName>
    <alternativeName>
        <fullName evidence="9">Tyrosyl-tRNA synthetase</fullName>
    </alternativeName>
</protein>
<keyword evidence="7" id="KW-0648">Protein biosynthesis</keyword>
<dbReference type="InterPro" id="IPR050489">
    <property type="entry name" value="Tyr-tRNA_synthase"/>
</dbReference>
<evidence type="ECO:0000256" key="4">
    <source>
        <dbReference type="ARBA" id="ARBA00022598"/>
    </source>
</evidence>
<dbReference type="GO" id="GO:0005737">
    <property type="term" value="C:cytoplasm"/>
    <property type="evidence" value="ECO:0007669"/>
    <property type="project" value="TreeGrafter"/>
</dbReference>
<dbReference type="AlphaFoldDB" id="A0A9W7L6Q4"/>
<dbReference type="EC" id="6.1.1.1" evidence="3"/>
<dbReference type="GO" id="GO:0004831">
    <property type="term" value="F:tyrosine-tRNA ligase activity"/>
    <property type="evidence" value="ECO:0007669"/>
    <property type="project" value="UniProtKB-EC"/>
</dbReference>
<keyword evidence="4" id="KW-0436">Ligase</keyword>
<feature type="compositionally biased region" description="Basic and acidic residues" evidence="11">
    <location>
        <begin position="43"/>
        <end position="65"/>
    </location>
</feature>
<dbReference type="PANTHER" id="PTHR46264:SF4">
    <property type="entry name" value="TYROSINE--TRNA LIGASE, CYTOPLASMIC"/>
    <property type="match status" value="1"/>
</dbReference>
<name>A0A9W7L6Q4_9STRA</name>
<keyword evidence="13" id="KW-1185">Reference proteome</keyword>
<dbReference type="GO" id="GO:0006437">
    <property type="term" value="P:tyrosyl-tRNA aminoacylation"/>
    <property type="evidence" value="ECO:0007669"/>
    <property type="project" value="TreeGrafter"/>
</dbReference>
<comment type="caution">
    <text evidence="12">The sequence shown here is derived from an EMBL/GenBank/DDBJ whole genome shotgun (WGS) entry which is preliminary data.</text>
</comment>
<dbReference type="Pfam" id="PF00579">
    <property type="entry name" value="tRNA-synt_1b"/>
    <property type="match status" value="1"/>
</dbReference>
<comment type="function">
    <text evidence="1">Catalyzes the attachment of tyrosine to tRNA(Tyr) in a two-step reaction: tyrosine is first activated by ATP to form Tyr-AMP and then transferred to the acceptor end of tRNA(Tyr).</text>
</comment>
<evidence type="ECO:0000256" key="5">
    <source>
        <dbReference type="ARBA" id="ARBA00022741"/>
    </source>
</evidence>
<dbReference type="InterPro" id="IPR014729">
    <property type="entry name" value="Rossmann-like_a/b/a_fold"/>
</dbReference>
<dbReference type="InterPro" id="IPR002305">
    <property type="entry name" value="aa-tRNA-synth_Ic"/>
</dbReference>
<dbReference type="FunFam" id="3.40.50.620:FF:000085">
    <property type="entry name" value="Tyrosine--tRNA ligase 1 cytoplasmic"/>
    <property type="match status" value="1"/>
</dbReference>
<reference evidence="13" key="1">
    <citation type="journal article" date="2023" name="Commun. Biol.">
        <title>Genome analysis of Parmales, the sister group of diatoms, reveals the evolutionary specialization of diatoms from phago-mixotrophs to photoautotrophs.</title>
        <authorList>
            <person name="Ban H."/>
            <person name="Sato S."/>
            <person name="Yoshikawa S."/>
            <person name="Yamada K."/>
            <person name="Nakamura Y."/>
            <person name="Ichinomiya M."/>
            <person name="Sato N."/>
            <person name="Blanc-Mathieu R."/>
            <person name="Endo H."/>
            <person name="Kuwata A."/>
            <person name="Ogata H."/>
        </authorList>
    </citation>
    <scope>NUCLEOTIDE SEQUENCE [LARGE SCALE GENOMIC DNA]</scope>
</reference>
<gene>
    <name evidence="12" type="ORF">TrCOL_g1350</name>
</gene>